<dbReference type="NCBIfam" id="NF008653">
    <property type="entry name" value="PRK11650.1"/>
    <property type="match status" value="1"/>
</dbReference>
<dbReference type="InterPro" id="IPR013611">
    <property type="entry name" value="Transp-assoc_OB_typ2"/>
</dbReference>
<dbReference type="GO" id="GO:1990060">
    <property type="term" value="C:maltose transport complex"/>
    <property type="evidence" value="ECO:0007669"/>
    <property type="project" value="TreeGrafter"/>
</dbReference>
<dbReference type="InterPro" id="IPR015855">
    <property type="entry name" value="ABC_transpr_MalK-like"/>
</dbReference>
<proteinExistence type="predicted"/>
<dbReference type="Gene3D" id="2.40.50.100">
    <property type="match status" value="1"/>
</dbReference>
<dbReference type="InterPro" id="IPR003593">
    <property type="entry name" value="AAA+_ATPase"/>
</dbReference>
<keyword evidence="2" id="KW-1003">Cell membrane</keyword>
<dbReference type="SMART" id="SM00382">
    <property type="entry name" value="AAA"/>
    <property type="match status" value="1"/>
</dbReference>
<dbReference type="Gene3D" id="2.40.50.140">
    <property type="entry name" value="Nucleic acid-binding proteins"/>
    <property type="match status" value="1"/>
</dbReference>
<dbReference type="InterPro" id="IPR027417">
    <property type="entry name" value="P-loop_NTPase"/>
</dbReference>
<dbReference type="SUPFAM" id="SSF52540">
    <property type="entry name" value="P-loop containing nucleoside triphosphate hydrolases"/>
    <property type="match status" value="1"/>
</dbReference>
<dbReference type="PROSITE" id="PS50893">
    <property type="entry name" value="ABC_TRANSPORTER_2"/>
    <property type="match status" value="1"/>
</dbReference>
<dbReference type="InterPro" id="IPR008995">
    <property type="entry name" value="Mo/tungstate-bd_C_term_dom"/>
</dbReference>
<evidence type="ECO:0000313" key="6">
    <source>
        <dbReference type="EMBL" id="MYN47241.1"/>
    </source>
</evidence>
<dbReference type="InterPro" id="IPR003439">
    <property type="entry name" value="ABC_transporter-like_ATP-bd"/>
</dbReference>
<dbReference type="Pfam" id="PF00005">
    <property type="entry name" value="ABC_tran"/>
    <property type="match status" value="1"/>
</dbReference>
<dbReference type="GO" id="GO:0015423">
    <property type="term" value="F:ABC-type maltose transporter activity"/>
    <property type="evidence" value="ECO:0007669"/>
    <property type="project" value="TreeGrafter"/>
</dbReference>
<protein>
    <submittedName>
        <fullName evidence="6">sn-glycerol-3-phosphate ABC transporter ATP-binding protein UgpC</fullName>
    </submittedName>
</protein>
<dbReference type="InterPro" id="IPR017871">
    <property type="entry name" value="ABC_transporter-like_CS"/>
</dbReference>
<dbReference type="CDD" id="cd03301">
    <property type="entry name" value="ABC_MalK_N"/>
    <property type="match status" value="1"/>
</dbReference>
<dbReference type="GO" id="GO:0005524">
    <property type="term" value="F:ATP binding"/>
    <property type="evidence" value="ECO:0007669"/>
    <property type="project" value="UniProtKB-KW"/>
</dbReference>
<dbReference type="Gene3D" id="3.40.50.300">
    <property type="entry name" value="P-loop containing nucleotide triphosphate hydrolases"/>
    <property type="match status" value="1"/>
</dbReference>
<dbReference type="AlphaFoldDB" id="A0A845I595"/>
<keyword evidence="4 6" id="KW-0067">ATP-binding</keyword>
<dbReference type="InterPro" id="IPR012340">
    <property type="entry name" value="NA-bd_OB-fold"/>
</dbReference>
<dbReference type="FunFam" id="3.40.50.300:FF:000042">
    <property type="entry name" value="Maltose/maltodextrin ABC transporter, ATP-binding protein"/>
    <property type="match status" value="1"/>
</dbReference>
<dbReference type="InterPro" id="IPR047641">
    <property type="entry name" value="ABC_transpr_MalK/UgpC-like"/>
</dbReference>
<keyword evidence="3" id="KW-0547">Nucleotide-binding</keyword>
<evidence type="ECO:0000313" key="7">
    <source>
        <dbReference type="Proteomes" id="UP000444316"/>
    </source>
</evidence>
<evidence type="ECO:0000256" key="1">
    <source>
        <dbReference type="ARBA" id="ARBA00022448"/>
    </source>
</evidence>
<accession>A0A845I595</accession>
<dbReference type="EMBL" id="WWCL01000004">
    <property type="protein sequence ID" value="MYN47241.1"/>
    <property type="molecule type" value="Genomic_DNA"/>
</dbReference>
<dbReference type="GO" id="GO:0016887">
    <property type="term" value="F:ATP hydrolysis activity"/>
    <property type="evidence" value="ECO:0007669"/>
    <property type="project" value="InterPro"/>
</dbReference>
<dbReference type="PANTHER" id="PTHR43875">
    <property type="entry name" value="MALTODEXTRIN IMPORT ATP-BINDING PROTEIN MSMX"/>
    <property type="match status" value="1"/>
</dbReference>
<name>A0A845I595_9BURK</name>
<keyword evidence="7" id="KW-1185">Reference proteome</keyword>
<sequence length="370" mass="39855">MASVSLRQIVKHYDKTAVLHGIDLDIADGELMVFVGPSGCGKSTLLRMIAGLENISSGDLHIGGVRANDIAPAQRKLAMVFQSYALYPHMTVYDNMAFALKLAGQKTPAIDAAVQRAADTLQISQLLQRKPSELSGGQRQRVAIGRAIVRTPELFLFDEPLSNLDASLRVQMRVEISRLHRELQTTMIYVTHDQVEAMTLGQRIAVFNGGRIEQVGTPHQLYNHPANLFVAGFLGTPKMNFISAEVISRSADQLNLLLPGGAIVAVACAAGSSASSGDRVTLGVRAEHLRLLPGADDNTVEVCIGHIEYLGDQSIVYASLDGRSELIAIRAPAAAATLQAGQRCHLQLPVLQCHIFDRSGLALTSTVRHA</sequence>
<dbReference type="Pfam" id="PF08402">
    <property type="entry name" value="TOBE_2"/>
    <property type="match status" value="1"/>
</dbReference>
<keyword evidence="2" id="KW-0472">Membrane</keyword>
<keyword evidence="1" id="KW-0813">Transport</keyword>
<gene>
    <name evidence="6" type="primary">ugpC</name>
    <name evidence="6" type="ORF">GTP23_19540</name>
</gene>
<evidence type="ECO:0000256" key="3">
    <source>
        <dbReference type="ARBA" id="ARBA00022741"/>
    </source>
</evidence>
<comment type="caution">
    <text evidence="6">The sequence shown here is derived from an EMBL/GenBank/DDBJ whole genome shotgun (WGS) entry which is preliminary data.</text>
</comment>
<reference evidence="6" key="1">
    <citation type="submission" date="2019-12" db="EMBL/GenBank/DDBJ databases">
        <title>Novel species isolated from a subtropical stream in China.</title>
        <authorList>
            <person name="Lu H."/>
        </authorList>
    </citation>
    <scope>NUCLEOTIDE SEQUENCE [LARGE SCALE GENOMIC DNA]</scope>
    <source>
        <strain evidence="6">FT93W</strain>
    </source>
</reference>
<evidence type="ECO:0000256" key="2">
    <source>
        <dbReference type="ARBA" id="ARBA00022475"/>
    </source>
</evidence>
<feature type="domain" description="ABC transporter" evidence="5">
    <location>
        <begin position="4"/>
        <end position="234"/>
    </location>
</feature>
<dbReference type="SUPFAM" id="SSF50331">
    <property type="entry name" value="MOP-like"/>
    <property type="match status" value="1"/>
</dbReference>
<organism evidence="6 7">
    <name type="scientific">Duganella fentianensis</name>
    <dbReference type="NCBI Taxonomy" id="2692177"/>
    <lineage>
        <taxon>Bacteria</taxon>
        <taxon>Pseudomonadati</taxon>
        <taxon>Pseudomonadota</taxon>
        <taxon>Betaproteobacteria</taxon>
        <taxon>Burkholderiales</taxon>
        <taxon>Oxalobacteraceae</taxon>
        <taxon>Telluria group</taxon>
        <taxon>Duganella</taxon>
    </lineage>
</organism>
<dbReference type="PANTHER" id="PTHR43875:SF3">
    <property type="entry name" value="MALTOSE_MALTODEXTRIN IMPORT ATP-BINDING PROTEIN MALK"/>
    <property type="match status" value="1"/>
</dbReference>
<evidence type="ECO:0000256" key="4">
    <source>
        <dbReference type="ARBA" id="ARBA00022840"/>
    </source>
</evidence>
<dbReference type="PROSITE" id="PS00211">
    <property type="entry name" value="ABC_TRANSPORTER_1"/>
    <property type="match status" value="1"/>
</dbReference>
<dbReference type="Proteomes" id="UP000444316">
    <property type="component" value="Unassembled WGS sequence"/>
</dbReference>
<dbReference type="GO" id="GO:0055052">
    <property type="term" value="C:ATP-binding cassette (ABC) transporter complex, substrate-binding subunit-containing"/>
    <property type="evidence" value="ECO:0007669"/>
    <property type="project" value="TreeGrafter"/>
</dbReference>
<dbReference type="RefSeq" id="WP_161036630.1">
    <property type="nucleotide sequence ID" value="NZ_WWCL01000004.1"/>
</dbReference>
<evidence type="ECO:0000259" key="5">
    <source>
        <dbReference type="PROSITE" id="PS50893"/>
    </source>
</evidence>